<reference evidence="4" key="1">
    <citation type="journal article" date="2019" name="Int. J. Syst. Evol. Microbiol.">
        <title>The Global Catalogue of Microorganisms (GCM) 10K type strain sequencing project: providing services to taxonomists for standard genome sequencing and annotation.</title>
        <authorList>
            <consortium name="The Broad Institute Genomics Platform"/>
            <consortium name="The Broad Institute Genome Sequencing Center for Infectious Disease"/>
            <person name="Wu L."/>
            <person name="Ma J."/>
        </authorList>
    </citation>
    <scope>NUCLEOTIDE SEQUENCE [LARGE SCALE GENOMIC DNA]</scope>
    <source>
        <strain evidence="4">KACC 11299</strain>
    </source>
</reference>
<dbReference type="SMART" id="SM00450">
    <property type="entry name" value="RHOD"/>
    <property type="match status" value="1"/>
</dbReference>
<dbReference type="InterPro" id="IPR058840">
    <property type="entry name" value="AAA_SelU"/>
</dbReference>
<dbReference type="InterPro" id="IPR001763">
    <property type="entry name" value="Rhodanese-like_dom"/>
</dbReference>
<gene>
    <name evidence="3" type="primary">mnmH</name>
    <name evidence="3" type="ORF">ACFPTP_09310</name>
</gene>
<dbReference type="SUPFAM" id="SSF52540">
    <property type="entry name" value="P-loop containing nucleoside triphosphate hydrolases"/>
    <property type="match status" value="1"/>
</dbReference>
<dbReference type="EMBL" id="JBHSNP010000011">
    <property type="protein sequence ID" value="MFC5603423.1"/>
    <property type="molecule type" value="Genomic_DNA"/>
</dbReference>
<dbReference type="Gene3D" id="3.40.50.300">
    <property type="entry name" value="P-loop containing nucleotide triphosphate hydrolases"/>
    <property type="match status" value="1"/>
</dbReference>
<dbReference type="PROSITE" id="PS50206">
    <property type="entry name" value="RHODANESE_3"/>
    <property type="match status" value="1"/>
</dbReference>
<comment type="caution">
    <text evidence="3">The sequence shown here is derived from an EMBL/GenBank/DDBJ whole genome shotgun (WGS) entry which is preliminary data.</text>
</comment>
<organism evidence="3 4">
    <name type="scientific">Sporosarcina koreensis</name>
    <dbReference type="NCBI Taxonomy" id="334735"/>
    <lineage>
        <taxon>Bacteria</taxon>
        <taxon>Bacillati</taxon>
        <taxon>Bacillota</taxon>
        <taxon>Bacilli</taxon>
        <taxon>Bacillales</taxon>
        <taxon>Caryophanaceae</taxon>
        <taxon>Sporosarcina</taxon>
    </lineage>
</organism>
<dbReference type="Pfam" id="PF26341">
    <property type="entry name" value="AAA_SelU"/>
    <property type="match status" value="1"/>
</dbReference>
<accession>A0ABW0TYG8</accession>
<evidence type="ECO:0000256" key="1">
    <source>
        <dbReference type="ARBA" id="ARBA00023266"/>
    </source>
</evidence>
<sequence>MIRDISLQDLFSIMEKEPHTMIDVRSPSEFSEATIPGSINIPVFTDKERAEIGILYKRVSKEAANERGLEIFSAKLPAFIRQCKMIDTPKTVFCWRGGMRSKTAATVLDLMGIQANRLSGGVRTYRQWVVMELKKEEFEPELIVLNGYTGSGKTILLKRLVDEGFPVINLEQLAGHRGSIFGQIGLEPNNQKKFDSLLVHELHKFKDEPYVFIEGESKRIGKVLIPSFLFSKKENGIHVFIHLPMEQRVKNILADYNPWEAGDKFIEAFNLIKRRIHLPIAKEIEEKLEKGQFEDSVSLLLEYYYDPRYEYSTKKHLHDNDFLIYADSVDDAFEQLLKLNQSFVKMNQNKKAVHRFFK</sequence>
<evidence type="ECO:0000313" key="4">
    <source>
        <dbReference type="Proteomes" id="UP001596071"/>
    </source>
</evidence>
<dbReference type="NCBIfam" id="TIGR03167">
    <property type="entry name" value="tRNA_sel_U_synt"/>
    <property type="match status" value="1"/>
</dbReference>
<dbReference type="RefSeq" id="WP_381443859.1">
    <property type="nucleotide sequence ID" value="NZ_JBHSNP010000011.1"/>
</dbReference>
<evidence type="ECO:0000259" key="2">
    <source>
        <dbReference type="PROSITE" id="PS50206"/>
    </source>
</evidence>
<dbReference type="NCBIfam" id="NF008750">
    <property type="entry name" value="PRK11784.1-2"/>
    <property type="match status" value="1"/>
</dbReference>
<dbReference type="PANTHER" id="PTHR30401:SF0">
    <property type="entry name" value="TRNA 2-SELENOURIDINE SYNTHASE"/>
    <property type="match status" value="1"/>
</dbReference>
<keyword evidence="1" id="KW-0711">Selenium</keyword>
<dbReference type="InterPro" id="IPR036873">
    <property type="entry name" value="Rhodanese-like_dom_sf"/>
</dbReference>
<dbReference type="Proteomes" id="UP001596071">
    <property type="component" value="Unassembled WGS sequence"/>
</dbReference>
<dbReference type="PANTHER" id="PTHR30401">
    <property type="entry name" value="TRNA 2-SELENOURIDINE SYNTHASE"/>
    <property type="match status" value="1"/>
</dbReference>
<name>A0ABW0TYG8_9BACL</name>
<dbReference type="InterPro" id="IPR017582">
    <property type="entry name" value="SelU"/>
</dbReference>
<dbReference type="SUPFAM" id="SSF52821">
    <property type="entry name" value="Rhodanese/Cell cycle control phosphatase"/>
    <property type="match status" value="1"/>
</dbReference>
<evidence type="ECO:0000313" key="3">
    <source>
        <dbReference type="EMBL" id="MFC5603423.1"/>
    </source>
</evidence>
<proteinExistence type="predicted"/>
<dbReference type="EC" id="2.5.1.-" evidence="3"/>
<dbReference type="Pfam" id="PF00581">
    <property type="entry name" value="Rhodanese"/>
    <property type="match status" value="1"/>
</dbReference>
<protein>
    <submittedName>
        <fullName evidence="3">tRNA 2-selenouridine(34) synthase MnmH</fullName>
        <ecNumber evidence="3">2.5.1.-</ecNumber>
    </submittedName>
</protein>
<dbReference type="InterPro" id="IPR027417">
    <property type="entry name" value="P-loop_NTPase"/>
</dbReference>
<dbReference type="GO" id="GO:0016740">
    <property type="term" value="F:transferase activity"/>
    <property type="evidence" value="ECO:0007669"/>
    <property type="project" value="UniProtKB-KW"/>
</dbReference>
<dbReference type="Gene3D" id="3.40.250.10">
    <property type="entry name" value="Rhodanese-like domain"/>
    <property type="match status" value="1"/>
</dbReference>
<keyword evidence="4" id="KW-1185">Reference proteome</keyword>
<feature type="domain" description="Rhodanese" evidence="2">
    <location>
        <begin position="15"/>
        <end position="131"/>
    </location>
</feature>
<keyword evidence="3" id="KW-0808">Transferase</keyword>